<keyword evidence="5" id="KW-1185">Reference proteome</keyword>
<dbReference type="Proteomes" id="UP000324974">
    <property type="component" value="Chromosome"/>
</dbReference>
<dbReference type="InterPro" id="IPR013517">
    <property type="entry name" value="FG-GAP"/>
</dbReference>
<dbReference type="SMART" id="SM00191">
    <property type="entry name" value="Int_alpha"/>
    <property type="match status" value="3"/>
</dbReference>
<evidence type="ECO:0000313" key="4">
    <source>
        <dbReference type="EMBL" id="QEL15237.1"/>
    </source>
</evidence>
<keyword evidence="3" id="KW-0325">Glycoprotein</keyword>
<proteinExistence type="predicted"/>
<dbReference type="Pfam" id="PF13517">
    <property type="entry name" value="FG-GAP_3"/>
    <property type="match status" value="1"/>
</dbReference>
<dbReference type="AlphaFoldDB" id="A0A5C1AAJ1"/>
<dbReference type="PANTHER" id="PTHR13412:SF0">
    <property type="entry name" value="T-CELL IMMUNOMODULATORY PROTEIN"/>
    <property type="match status" value="1"/>
</dbReference>
<dbReference type="InterPro" id="IPR028994">
    <property type="entry name" value="Integrin_alpha_N"/>
</dbReference>
<dbReference type="InterPro" id="IPR024881">
    <property type="entry name" value="Tip"/>
</dbReference>
<dbReference type="OrthoDB" id="276155at2"/>
<dbReference type="PANTHER" id="PTHR13412">
    <property type="entry name" value="T-CELL IMMUNOMODULATORY PROTEIN HOMOLOG"/>
    <property type="match status" value="1"/>
</dbReference>
<dbReference type="EMBL" id="CP042425">
    <property type="protein sequence ID" value="QEL15237.1"/>
    <property type="molecule type" value="Genomic_DNA"/>
</dbReference>
<reference evidence="5" key="1">
    <citation type="submission" date="2019-08" db="EMBL/GenBank/DDBJ databases">
        <title>Limnoglobus roseus gen. nov., sp. nov., a novel freshwater planctomycete with a giant genome from the family Gemmataceae.</title>
        <authorList>
            <person name="Kulichevskaya I.S."/>
            <person name="Naumoff D.G."/>
            <person name="Miroshnikov K."/>
            <person name="Ivanova A."/>
            <person name="Philippov D.A."/>
            <person name="Hakobyan A."/>
            <person name="Rijpstra I.C."/>
            <person name="Sinninghe Damste J.S."/>
            <person name="Liesack W."/>
            <person name="Dedysh S.N."/>
        </authorList>
    </citation>
    <scope>NUCLEOTIDE SEQUENCE [LARGE SCALE GENOMIC DNA]</scope>
    <source>
        <strain evidence="5">PX52</strain>
    </source>
</reference>
<dbReference type="Gene3D" id="2.130.10.130">
    <property type="entry name" value="Integrin alpha, N-terminal"/>
    <property type="match status" value="2"/>
</dbReference>
<name>A0A5C1AAJ1_9BACT</name>
<dbReference type="KEGG" id="lrs:PX52LOC_02152"/>
<dbReference type="InterPro" id="IPR011050">
    <property type="entry name" value="Pectin_lyase_fold/virulence"/>
</dbReference>
<evidence type="ECO:0008006" key="6">
    <source>
        <dbReference type="Google" id="ProtNLM"/>
    </source>
</evidence>
<sequence length="1239" mass="124434">MSRTSRLLRAAFPFARKATPALTPFRPNLVCLEGRDVPATFMVTTVADAGPGSLRQAVLDSAANTEDDTIMFDFGIAGQAVNLATPIDFTDTKMVFVGPSIPTTISNTGGGRIFNVAAGANVKVQTFTFAGGKADNGGAIRNSGTLVVSGVTFAGNQATADGGAIFNNGTLTTIDTVFSNNTAVGKGGAVANSGTGTAILTQTTIGESIDPGTNAARAGNTAATGAGVFNDATAKLFVINSTIHKNTATGAGGGVQNVSTQFAKFTNSTVAFNTAGTGGGLNTGAGGVTIANNTIFIGNTGGDVTGTALTTSKNNLIGDAATAGGLTAGTNGNIVGVANPATVLDPLFTQFASPFYPLAKGSPAIDKGDNSLAVDAAGTKLANDQNSGSSRFEPSPNGTVDIGSRELMILAPVDLTGVPPTVTTPQDKTATGAFTTVVITSDTSTTPILVTFTATKGTFIIPATIANVTDIKGSGTSTISFQTVNDGGALGAVAVIDYVPPAGVSFAQTAGEKITITAKNTVTNDMKTAVIPLIVGNAVAILTPVGFNPATPQDTARLVTVVRNPGSGPEILGFQITGITNGKLFQDAKLTVPVQENEFVAVPADAAGVPTQDSIPLYFQPTAGFTGAASFKAAASTSKDGVTGAVGVSAPLTTTIQVVGPVIPIIPADNPAFATFVNFRADGATSYDFTVNYQDDKGIDVSKLGDGDVKVTARTGTYTQLAKFLGSTGSGKAVTATYRITPPGGSFDAADKGNYVLSLVANELFDTDGNAAPAQDFDSFDVDTTAAKAGAPTAKLTATAVGTAQNGAATYDFTITFTAATAIDATTINTKDLVSVVGPNGYVASATFVSVDKTGNGTPLTATYRIVPPGGTFDKADNGTYSVIIAETVLDDAKNAVPGSILGTFAANIPAVTSPVLAGVPQFAVGSDKGVAGTVQFFNPDKSARLIDPLTPFGNFTGGIRTASADFNNDGVPDIVVGTGPGMATQVQVIDGSTLKSLFTVAPFEASFTGGVYVAAGDVNGDGVPDLAITPDEGGGPRVDVYNGAGFVKIVSFFGIDDTNFRGGARASIGDLTGDGTGDLVIVAGFGGGPRVAAFEGKSLSGTPKKVFNDFFAFEQTLRNGIFVTVGDLNGDGFADLIAGGGPGGGPRVLAFSGKDLATDKQTTLANFFGGDINSRGGIRVAVKNLDGDAQADLVVGSGTGAGSRVTSYLGKNISANGTPAENFNFDSITGFTGGVFVG</sequence>
<evidence type="ECO:0000256" key="2">
    <source>
        <dbReference type="ARBA" id="ARBA00022737"/>
    </source>
</evidence>
<dbReference type="SUPFAM" id="SSF51126">
    <property type="entry name" value="Pectin lyase-like"/>
    <property type="match status" value="1"/>
</dbReference>
<accession>A0A5C1AAJ1</accession>
<evidence type="ECO:0000256" key="1">
    <source>
        <dbReference type="ARBA" id="ARBA00022729"/>
    </source>
</evidence>
<dbReference type="InterPro" id="IPR013519">
    <property type="entry name" value="Int_alpha_beta-p"/>
</dbReference>
<dbReference type="RefSeq" id="WP_149110066.1">
    <property type="nucleotide sequence ID" value="NZ_CP042425.1"/>
</dbReference>
<keyword evidence="2" id="KW-0677">Repeat</keyword>
<keyword evidence="1" id="KW-0732">Signal</keyword>
<evidence type="ECO:0000256" key="3">
    <source>
        <dbReference type="ARBA" id="ARBA00023180"/>
    </source>
</evidence>
<protein>
    <recommendedName>
        <fullName evidence="6">VCBS repeat-containing protein</fullName>
    </recommendedName>
</protein>
<evidence type="ECO:0000313" key="5">
    <source>
        <dbReference type="Proteomes" id="UP000324974"/>
    </source>
</evidence>
<gene>
    <name evidence="4" type="ORF">PX52LOC_02152</name>
</gene>
<dbReference type="SUPFAM" id="SSF69318">
    <property type="entry name" value="Integrin alpha N-terminal domain"/>
    <property type="match status" value="1"/>
</dbReference>
<organism evidence="4 5">
    <name type="scientific">Limnoglobus roseus</name>
    <dbReference type="NCBI Taxonomy" id="2598579"/>
    <lineage>
        <taxon>Bacteria</taxon>
        <taxon>Pseudomonadati</taxon>
        <taxon>Planctomycetota</taxon>
        <taxon>Planctomycetia</taxon>
        <taxon>Gemmatales</taxon>
        <taxon>Gemmataceae</taxon>
        <taxon>Limnoglobus</taxon>
    </lineage>
</organism>